<protein>
    <submittedName>
        <fullName evidence="1">Uncharacterized protein</fullName>
    </submittedName>
</protein>
<gene>
    <name evidence="1" type="ORF">CAMPLR22A2D_LOCUS5171</name>
</gene>
<dbReference type="PANTHER" id="PTHR47482">
    <property type="entry name" value="OS11G0632001 PROTEIN"/>
    <property type="match status" value="1"/>
</dbReference>
<evidence type="ECO:0000313" key="1">
    <source>
        <dbReference type="EMBL" id="SPT20538.1"/>
    </source>
</evidence>
<reference evidence="1 2" key="1">
    <citation type="submission" date="2018-05" db="EMBL/GenBank/DDBJ databases">
        <authorList>
            <person name="Thind KAUR A."/>
        </authorList>
    </citation>
    <scope>NUCLEOTIDE SEQUENCE [LARGE SCALE GENOMIC DNA]</scope>
</reference>
<dbReference type="EMBL" id="LS480641">
    <property type="protein sequence ID" value="SPT20538.1"/>
    <property type="molecule type" value="Genomic_DNA"/>
</dbReference>
<accession>A0A7H4LPJ9</accession>
<dbReference type="Proteomes" id="UP000280104">
    <property type="component" value="Chromosome II"/>
</dbReference>
<dbReference type="AlphaFoldDB" id="A0A7H4LPJ9"/>
<evidence type="ECO:0000313" key="2">
    <source>
        <dbReference type="Proteomes" id="UP000280104"/>
    </source>
</evidence>
<organism evidence="1 2">
    <name type="scientific">Triticum aestivum</name>
    <name type="common">Wheat</name>
    <dbReference type="NCBI Taxonomy" id="4565"/>
    <lineage>
        <taxon>Eukaryota</taxon>
        <taxon>Viridiplantae</taxon>
        <taxon>Streptophyta</taxon>
        <taxon>Embryophyta</taxon>
        <taxon>Tracheophyta</taxon>
        <taxon>Spermatophyta</taxon>
        <taxon>Magnoliopsida</taxon>
        <taxon>Liliopsida</taxon>
        <taxon>Poales</taxon>
        <taxon>Poaceae</taxon>
        <taxon>BOP clade</taxon>
        <taxon>Pooideae</taxon>
        <taxon>Triticodae</taxon>
        <taxon>Triticeae</taxon>
        <taxon>Triticinae</taxon>
        <taxon>Triticum</taxon>
    </lineage>
</organism>
<proteinExistence type="predicted"/>
<name>A0A7H4LPJ9_WHEAT</name>
<dbReference type="PANTHER" id="PTHR47482:SF5">
    <property type="entry name" value="FAR1 DOMAIN-CONTAINING PROTEIN"/>
    <property type="match status" value="1"/>
</dbReference>
<sequence length="209" mass="24527">MRANMATERHASKIYTRAMFKQFGHILYECGSYQVEEIEKGKIYIARHTDAALRERWCRTSYKVTVIEEGEEFDRDCGQFAHMGLLCSHILKVLDFIRVTEIPKKHIVKRWTRDARDVLPKHLMHYHRDNAQENPFSFRHFNMYMQAMELVRMGDSSVVAYEHLILLFKHCAAEMKLFTDVRDGLGLEDRLADNINVANRAQSRGVVHP</sequence>